<dbReference type="Pfam" id="PF26113">
    <property type="entry name" value="GH16_XgeA"/>
    <property type="match status" value="1"/>
</dbReference>
<evidence type="ECO:0000313" key="9">
    <source>
        <dbReference type="EMBL" id="KAK4143249.1"/>
    </source>
</evidence>
<dbReference type="InterPro" id="IPR000757">
    <property type="entry name" value="Beta-glucanase-like"/>
</dbReference>
<evidence type="ECO:0000256" key="2">
    <source>
        <dbReference type="ARBA" id="ARBA00006865"/>
    </source>
</evidence>
<evidence type="ECO:0000256" key="3">
    <source>
        <dbReference type="ARBA" id="ARBA00012599"/>
    </source>
</evidence>
<dbReference type="PANTHER" id="PTHR10963:SF24">
    <property type="entry name" value="GLYCOSIDASE C21B10.07-RELATED"/>
    <property type="match status" value="1"/>
</dbReference>
<evidence type="ECO:0000256" key="5">
    <source>
        <dbReference type="ARBA" id="ARBA00023295"/>
    </source>
</evidence>
<dbReference type="EMBL" id="MU853588">
    <property type="protein sequence ID" value="KAK4143249.1"/>
    <property type="molecule type" value="Genomic_DNA"/>
</dbReference>
<dbReference type="PROSITE" id="PS51762">
    <property type="entry name" value="GH16_2"/>
    <property type="match status" value="1"/>
</dbReference>
<dbReference type="GeneID" id="87817485"/>
<feature type="signal peptide" evidence="7">
    <location>
        <begin position="1"/>
        <end position="21"/>
    </location>
</feature>
<dbReference type="AlphaFoldDB" id="A0AAN6V1Y2"/>
<protein>
    <recommendedName>
        <fullName evidence="3">endo-1,3(4)-beta-glucanase</fullName>
        <ecNumber evidence="3">3.2.1.6</ecNumber>
    </recommendedName>
</protein>
<dbReference type="InterPro" id="IPR050546">
    <property type="entry name" value="Glycosyl_Hydrlase_16"/>
</dbReference>
<evidence type="ECO:0000256" key="1">
    <source>
        <dbReference type="ARBA" id="ARBA00000124"/>
    </source>
</evidence>
<evidence type="ECO:0000256" key="7">
    <source>
        <dbReference type="SAM" id="SignalP"/>
    </source>
</evidence>
<feature type="domain" description="GH16" evidence="8">
    <location>
        <begin position="18"/>
        <end position="300"/>
    </location>
</feature>
<keyword evidence="7" id="KW-0732">Signal</keyword>
<dbReference type="Proteomes" id="UP001302676">
    <property type="component" value="Unassembled WGS sequence"/>
</dbReference>
<comment type="similarity">
    <text evidence="2">Belongs to the glycosyl hydrolase 16 family.</text>
</comment>
<dbReference type="PANTHER" id="PTHR10963">
    <property type="entry name" value="GLYCOSYL HYDROLASE-RELATED"/>
    <property type="match status" value="1"/>
</dbReference>
<sequence length="367" mass="38840">MVRSMVYGFASLALTVNSVWAAASYKLVDNYDASNFFTEFDFFTEPDPTHGFVAYADADTASRHSLAGFANDGVYLGVDYANTTTQGRASTRVTSKKAYTKGLFIADIAHMPAGADDSNSCGVWPAFWMVGPDWPNSGEIDIIEGVNNQPSNTVSLHTAPGCTVTNVGSLTSTKLVSTDCQGNAGCSQDTHPDNNYGTAFNAAGGGVYALEWTDDAIKAWFFPRGSDTATRLSSPAASSSFPSNSSSSAATPDPSTFGTPLAVFIGGANCPIAEHFSNHNLVFDTTFCGDWAGKMWGADQTCAALASTCEEYVGANPEAFSGAYWLVNGVRVYQADDAGAGAGEGSQLKKKRDPLRRIRKGVVKWRG</sequence>
<keyword evidence="5" id="KW-0326">Glycosidase</keyword>
<reference evidence="9" key="1">
    <citation type="journal article" date="2023" name="Mol. Phylogenet. Evol.">
        <title>Genome-scale phylogeny and comparative genomics of the fungal order Sordariales.</title>
        <authorList>
            <person name="Hensen N."/>
            <person name="Bonometti L."/>
            <person name="Westerberg I."/>
            <person name="Brannstrom I.O."/>
            <person name="Guillou S."/>
            <person name="Cros-Aarteil S."/>
            <person name="Calhoun S."/>
            <person name="Haridas S."/>
            <person name="Kuo A."/>
            <person name="Mondo S."/>
            <person name="Pangilinan J."/>
            <person name="Riley R."/>
            <person name="LaButti K."/>
            <person name="Andreopoulos B."/>
            <person name="Lipzen A."/>
            <person name="Chen C."/>
            <person name="Yan M."/>
            <person name="Daum C."/>
            <person name="Ng V."/>
            <person name="Clum A."/>
            <person name="Steindorff A."/>
            <person name="Ohm R.A."/>
            <person name="Martin F."/>
            <person name="Silar P."/>
            <person name="Natvig D.O."/>
            <person name="Lalanne C."/>
            <person name="Gautier V."/>
            <person name="Ament-Velasquez S.L."/>
            <person name="Kruys A."/>
            <person name="Hutchinson M.I."/>
            <person name="Powell A.J."/>
            <person name="Barry K."/>
            <person name="Miller A.N."/>
            <person name="Grigoriev I.V."/>
            <person name="Debuchy R."/>
            <person name="Gladieux P."/>
            <person name="Hiltunen Thoren M."/>
            <person name="Johannesson H."/>
        </authorList>
    </citation>
    <scope>NUCLEOTIDE SEQUENCE</scope>
    <source>
        <strain evidence="9">CBS 141.50</strain>
    </source>
</reference>
<dbReference type="InterPro" id="IPR013320">
    <property type="entry name" value="ConA-like_dom_sf"/>
</dbReference>
<feature type="region of interest" description="Disordered" evidence="6">
    <location>
        <begin position="233"/>
        <end position="253"/>
    </location>
</feature>
<comment type="catalytic activity">
    <reaction evidence="1">
        <text>Endohydrolysis of (1-&gt;3)- or (1-&gt;4)-linkages in beta-D-glucans when the glucose residue whose reducing group is involved in the linkage to be hydrolyzed is itself substituted at C-3.</text>
        <dbReference type="EC" id="3.2.1.6"/>
    </reaction>
</comment>
<dbReference type="GO" id="GO:0009251">
    <property type="term" value="P:glucan catabolic process"/>
    <property type="evidence" value="ECO:0007669"/>
    <property type="project" value="TreeGrafter"/>
</dbReference>
<keyword evidence="10" id="KW-1185">Reference proteome</keyword>
<reference evidence="9" key="2">
    <citation type="submission" date="2023-05" db="EMBL/GenBank/DDBJ databases">
        <authorList>
            <consortium name="Lawrence Berkeley National Laboratory"/>
            <person name="Steindorff A."/>
            <person name="Hensen N."/>
            <person name="Bonometti L."/>
            <person name="Westerberg I."/>
            <person name="Brannstrom I.O."/>
            <person name="Guillou S."/>
            <person name="Cros-Aarteil S."/>
            <person name="Calhoun S."/>
            <person name="Haridas S."/>
            <person name="Kuo A."/>
            <person name="Mondo S."/>
            <person name="Pangilinan J."/>
            <person name="Riley R."/>
            <person name="Labutti K."/>
            <person name="Andreopoulos B."/>
            <person name="Lipzen A."/>
            <person name="Chen C."/>
            <person name="Yanf M."/>
            <person name="Daum C."/>
            <person name="Ng V."/>
            <person name="Clum A."/>
            <person name="Ohm R."/>
            <person name="Martin F."/>
            <person name="Silar P."/>
            <person name="Natvig D."/>
            <person name="Lalanne C."/>
            <person name="Gautier V."/>
            <person name="Ament-Velasquez S.L."/>
            <person name="Kruys A."/>
            <person name="Hutchinson M.I."/>
            <person name="Powell A.J."/>
            <person name="Barry K."/>
            <person name="Miller A.N."/>
            <person name="Grigoriev I.V."/>
            <person name="Debuchy R."/>
            <person name="Gladieux P."/>
            <person name="Thoren M.H."/>
            <person name="Johannesson H."/>
        </authorList>
    </citation>
    <scope>NUCLEOTIDE SEQUENCE</scope>
    <source>
        <strain evidence="9">CBS 141.50</strain>
    </source>
</reference>
<dbReference type="EC" id="3.2.1.6" evidence="3"/>
<accession>A0AAN6V1Y2</accession>
<comment type="caution">
    <text evidence="9">The sequence shown here is derived from an EMBL/GenBank/DDBJ whole genome shotgun (WGS) entry which is preliminary data.</text>
</comment>
<proteinExistence type="inferred from homology"/>
<keyword evidence="4 9" id="KW-0378">Hydrolase</keyword>
<dbReference type="CDD" id="cd02181">
    <property type="entry name" value="GH16_fungal_Lam16A_glucanase"/>
    <property type="match status" value="1"/>
</dbReference>
<gene>
    <name evidence="9" type="ORF">C8A04DRAFT_29064</name>
</gene>
<dbReference type="FunFam" id="2.60.120.200:FF:000114">
    <property type="entry name" value="Probable endo-1,3(4)-beta-glucanase NFIA_089530"/>
    <property type="match status" value="1"/>
</dbReference>
<organism evidence="9 10">
    <name type="scientific">Dichotomopilus funicola</name>
    <dbReference type="NCBI Taxonomy" id="1934379"/>
    <lineage>
        <taxon>Eukaryota</taxon>
        <taxon>Fungi</taxon>
        <taxon>Dikarya</taxon>
        <taxon>Ascomycota</taxon>
        <taxon>Pezizomycotina</taxon>
        <taxon>Sordariomycetes</taxon>
        <taxon>Sordariomycetidae</taxon>
        <taxon>Sordariales</taxon>
        <taxon>Chaetomiaceae</taxon>
        <taxon>Dichotomopilus</taxon>
    </lineage>
</organism>
<dbReference type="RefSeq" id="XP_062636620.1">
    <property type="nucleotide sequence ID" value="XM_062780872.1"/>
</dbReference>
<evidence type="ECO:0000256" key="6">
    <source>
        <dbReference type="SAM" id="MobiDB-lite"/>
    </source>
</evidence>
<evidence type="ECO:0000259" key="8">
    <source>
        <dbReference type="PROSITE" id="PS51762"/>
    </source>
</evidence>
<dbReference type="Gene3D" id="2.60.120.200">
    <property type="match status" value="1"/>
</dbReference>
<evidence type="ECO:0000256" key="4">
    <source>
        <dbReference type="ARBA" id="ARBA00022801"/>
    </source>
</evidence>
<dbReference type="SUPFAM" id="SSF49899">
    <property type="entry name" value="Concanavalin A-like lectins/glucanases"/>
    <property type="match status" value="1"/>
</dbReference>
<name>A0AAN6V1Y2_9PEZI</name>
<feature type="chain" id="PRO_5042897120" description="endo-1,3(4)-beta-glucanase" evidence="7">
    <location>
        <begin position="22"/>
        <end position="367"/>
    </location>
</feature>
<dbReference type="GO" id="GO:0052861">
    <property type="term" value="F:endo-1,3(4)-beta-glucanase activity"/>
    <property type="evidence" value="ECO:0007669"/>
    <property type="project" value="UniProtKB-EC"/>
</dbReference>
<evidence type="ECO:0000313" key="10">
    <source>
        <dbReference type="Proteomes" id="UP001302676"/>
    </source>
</evidence>